<keyword evidence="8" id="KW-1185">Reference proteome</keyword>
<dbReference type="InterPro" id="IPR006140">
    <property type="entry name" value="D-isomer_DH_NAD-bd"/>
</dbReference>
<feature type="domain" description="D-isomer specific 2-hydroxyacid dehydrogenase catalytic" evidence="5">
    <location>
        <begin position="39"/>
        <end position="325"/>
    </location>
</feature>
<proteinExistence type="inferred from homology"/>
<evidence type="ECO:0000259" key="6">
    <source>
        <dbReference type="Pfam" id="PF02826"/>
    </source>
</evidence>
<name>A0ABN8DGX6_9VIBR</name>
<gene>
    <name evidence="7" type="ORF">VHP8226_02228</name>
</gene>
<dbReference type="EMBL" id="CAKLCM010000002">
    <property type="protein sequence ID" value="CAH0526852.1"/>
    <property type="molecule type" value="Genomic_DNA"/>
</dbReference>
<organism evidence="7 8">
    <name type="scientific">Vibrio hippocampi</name>
    <dbReference type="NCBI Taxonomy" id="654686"/>
    <lineage>
        <taxon>Bacteria</taxon>
        <taxon>Pseudomonadati</taxon>
        <taxon>Pseudomonadota</taxon>
        <taxon>Gammaproteobacteria</taxon>
        <taxon>Vibrionales</taxon>
        <taxon>Vibrionaceae</taxon>
        <taxon>Vibrio</taxon>
    </lineage>
</organism>
<feature type="domain" description="D-isomer specific 2-hydroxyacid dehydrogenase NAD-binding" evidence="6">
    <location>
        <begin position="114"/>
        <end position="294"/>
    </location>
</feature>
<dbReference type="InterPro" id="IPR050418">
    <property type="entry name" value="D-iso_2-hydroxyacid_DH_PdxB"/>
</dbReference>
<keyword evidence="2 4" id="KW-0560">Oxidoreductase</keyword>
<evidence type="ECO:0000259" key="5">
    <source>
        <dbReference type="Pfam" id="PF00389"/>
    </source>
</evidence>
<dbReference type="PANTHER" id="PTHR43761:SF1">
    <property type="entry name" value="D-ISOMER SPECIFIC 2-HYDROXYACID DEHYDROGENASE CATALYTIC DOMAIN-CONTAINING PROTEIN-RELATED"/>
    <property type="match status" value="1"/>
</dbReference>
<dbReference type="Proteomes" id="UP000838160">
    <property type="component" value="Unassembled WGS sequence"/>
</dbReference>
<dbReference type="SUPFAM" id="SSF51735">
    <property type="entry name" value="NAD(P)-binding Rossmann-fold domains"/>
    <property type="match status" value="1"/>
</dbReference>
<protein>
    <submittedName>
        <fullName evidence="7">2-hydroxyacid dehydrogenase</fullName>
        <ecNumber evidence="7">1.-.-.-</ecNumber>
    </submittedName>
</protein>
<evidence type="ECO:0000313" key="7">
    <source>
        <dbReference type="EMBL" id="CAH0526852.1"/>
    </source>
</evidence>
<dbReference type="InterPro" id="IPR006139">
    <property type="entry name" value="D-isomer_2_OHA_DH_cat_dom"/>
</dbReference>
<sequence length="326" mass="35431">MSLVDPQTAKIVFLDRDTIPPHITIPSLSCPHQWIDYPETSPQQLVERIKDADIVVTNKVILDASALTHAKRLKHIAVAATGVNNVDLDYCASKGIQVSNIQGYATQSVPEHVIALLFALFRRIPGYHKDIQTGEWQRQNKFCFFTHPIKDVAGSTLGIIGSGSLGRATATLAQAIGVKVLFAERQRAEQCREGYTPFEQVLANSDAVSLLCPLTDDTRNLIGRDELQQMKSSAVLINTGRGGLVDEQALVEALQSGEISGAGVDVFTEEPADDSNPLLANSTLPNLILTPHVAWGSDSSITRLCEILVANIEASLQQHPIKNRVV</sequence>
<dbReference type="CDD" id="cd12162">
    <property type="entry name" value="2-Hacid_dh_4"/>
    <property type="match status" value="1"/>
</dbReference>
<dbReference type="Pfam" id="PF00389">
    <property type="entry name" value="2-Hacid_dh"/>
    <property type="match status" value="1"/>
</dbReference>
<comment type="similarity">
    <text evidence="1 4">Belongs to the D-isomer specific 2-hydroxyacid dehydrogenase family.</text>
</comment>
<comment type="caution">
    <text evidence="7">The sequence shown here is derived from an EMBL/GenBank/DDBJ whole genome shotgun (WGS) entry which is preliminary data.</text>
</comment>
<dbReference type="InterPro" id="IPR029753">
    <property type="entry name" value="D-isomer_DH_CS"/>
</dbReference>
<dbReference type="Pfam" id="PF02826">
    <property type="entry name" value="2-Hacid_dh_C"/>
    <property type="match status" value="1"/>
</dbReference>
<accession>A0ABN8DGX6</accession>
<dbReference type="PANTHER" id="PTHR43761">
    <property type="entry name" value="D-ISOMER SPECIFIC 2-HYDROXYACID DEHYDROGENASE FAMILY PROTEIN (AFU_ORTHOLOGUE AFUA_1G13630)"/>
    <property type="match status" value="1"/>
</dbReference>
<dbReference type="RefSeq" id="WP_237485087.1">
    <property type="nucleotide sequence ID" value="NZ_CAKLCM010000002.1"/>
</dbReference>
<evidence type="ECO:0000256" key="4">
    <source>
        <dbReference type="RuleBase" id="RU003719"/>
    </source>
</evidence>
<dbReference type="SUPFAM" id="SSF52283">
    <property type="entry name" value="Formate/glycerate dehydrogenase catalytic domain-like"/>
    <property type="match status" value="1"/>
</dbReference>
<keyword evidence="3" id="KW-0520">NAD</keyword>
<dbReference type="EC" id="1.-.-.-" evidence="7"/>
<evidence type="ECO:0000313" key="8">
    <source>
        <dbReference type="Proteomes" id="UP000838160"/>
    </source>
</evidence>
<dbReference type="GO" id="GO:0016491">
    <property type="term" value="F:oxidoreductase activity"/>
    <property type="evidence" value="ECO:0007669"/>
    <property type="project" value="UniProtKB-KW"/>
</dbReference>
<dbReference type="InterPro" id="IPR036291">
    <property type="entry name" value="NAD(P)-bd_dom_sf"/>
</dbReference>
<dbReference type="Gene3D" id="3.40.50.720">
    <property type="entry name" value="NAD(P)-binding Rossmann-like Domain"/>
    <property type="match status" value="2"/>
</dbReference>
<evidence type="ECO:0000256" key="2">
    <source>
        <dbReference type="ARBA" id="ARBA00023002"/>
    </source>
</evidence>
<reference evidence="7" key="1">
    <citation type="submission" date="2021-12" db="EMBL/GenBank/DDBJ databases">
        <authorList>
            <person name="Rodrigo-Torres L."/>
            <person name="Arahal R. D."/>
            <person name="Lucena T."/>
        </authorList>
    </citation>
    <scope>NUCLEOTIDE SEQUENCE</scope>
    <source>
        <strain evidence="7">CECT 8226</strain>
    </source>
</reference>
<evidence type="ECO:0000256" key="1">
    <source>
        <dbReference type="ARBA" id="ARBA00005854"/>
    </source>
</evidence>
<evidence type="ECO:0000256" key="3">
    <source>
        <dbReference type="ARBA" id="ARBA00023027"/>
    </source>
</evidence>
<dbReference type="PROSITE" id="PS00671">
    <property type="entry name" value="D_2_HYDROXYACID_DH_3"/>
    <property type="match status" value="1"/>
</dbReference>